<feature type="transmembrane region" description="Helical" evidence="1">
    <location>
        <begin position="27"/>
        <end position="47"/>
    </location>
</feature>
<dbReference type="HOGENOM" id="CLU_120405_2_0_10"/>
<name>B4S6U6_PROA2</name>
<dbReference type="Proteomes" id="UP000002725">
    <property type="component" value="Chromosome"/>
</dbReference>
<dbReference type="eggNOG" id="ENOG5033207">
    <property type="taxonomic scope" value="Bacteria"/>
</dbReference>
<keyword evidence="1" id="KW-1133">Transmembrane helix</keyword>
<evidence type="ECO:0008006" key="4">
    <source>
        <dbReference type="Google" id="ProtNLM"/>
    </source>
</evidence>
<proteinExistence type="predicted"/>
<sequence>MTPEEYLENRLEDQITWYDKKSGVNKLGFIGFQIATLIASASIPVISLFSGAIWARLVVAILGSTTTVTAGIVALYQFREHWIQYRTTAESLKQEKYRFHTKTEPYSGENAFSILVDRVESLVFEENTTWHQRLLTKKEDTEEPENNQ</sequence>
<keyword evidence="1" id="KW-0472">Membrane</keyword>
<evidence type="ECO:0000313" key="2">
    <source>
        <dbReference type="EMBL" id="ACF47301.1"/>
    </source>
</evidence>
<dbReference type="AlphaFoldDB" id="B4S6U6"/>
<dbReference type="Pfam" id="PF14015">
    <property type="entry name" value="DUF4231"/>
    <property type="match status" value="1"/>
</dbReference>
<evidence type="ECO:0000313" key="3">
    <source>
        <dbReference type="Proteomes" id="UP000002725"/>
    </source>
</evidence>
<dbReference type="EMBL" id="CP001108">
    <property type="protein sequence ID" value="ACF47301.1"/>
    <property type="molecule type" value="Genomic_DNA"/>
</dbReference>
<keyword evidence="1" id="KW-0812">Transmembrane</keyword>
<dbReference type="KEGG" id="paa:Paes_2303"/>
<feature type="transmembrane region" description="Helical" evidence="1">
    <location>
        <begin position="53"/>
        <end position="76"/>
    </location>
</feature>
<dbReference type="NCBIfam" id="NF033634">
    <property type="entry name" value="SLATT_1"/>
    <property type="match status" value="1"/>
</dbReference>
<evidence type="ECO:0000256" key="1">
    <source>
        <dbReference type="SAM" id="Phobius"/>
    </source>
</evidence>
<organism evidence="2 3">
    <name type="scientific">Prosthecochloris aestuarii (strain DSM 271 / SK 413)</name>
    <dbReference type="NCBI Taxonomy" id="290512"/>
    <lineage>
        <taxon>Bacteria</taxon>
        <taxon>Pseudomonadati</taxon>
        <taxon>Chlorobiota</taxon>
        <taxon>Chlorobiia</taxon>
        <taxon>Chlorobiales</taxon>
        <taxon>Chlorobiaceae</taxon>
        <taxon>Prosthecochloris</taxon>
    </lineage>
</organism>
<accession>B4S6U6</accession>
<gene>
    <name evidence="2" type="ordered locus">Paes_2303</name>
</gene>
<keyword evidence="3" id="KW-1185">Reference proteome</keyword>
<dbReference type="InterPro" id="IPR025325">
    <property type="entry name" value="DUF4231"/>
</dbReference>
<protein>
    <recommendedName>
        <fullName evidence="4">DUF4231 domain-containing protein</fullName>
    </recommendedName>
</protein>
<reference evidence="2" key="1">
    <citation type="submission" date="2008-06" db="EMBL/GenBank/DDBJ databases">
        <title>Complete sequence of chromosome of Prosthecochloris aestuarii DSM 271.</title>
        <authorList>
            <consortium name="US DOE Joint Genome Institute"/>
            <person name="Lucas S."/>
            <person name="Copeland A."/>
            <person name="Lapidus A."/>
            <person name="Glavina del Rio T."/>
            <person name="Dalin E."/>
            <person name="Tice H."/>
            <person name="Bruce D."/>
            <person name="Goodwin L."/>
            <person name="Pitluck S."/>
            <person name="Schmutz J."/>
            <person name="Larimer F."/>
            <person name="Land M."/>
            <person name="Hauser L."/>
            <person name="Kyrpides N."/>
            <person name="Anderson I."/>
            <person name="Liu Z."/>
            <person name="Li T."/>
            <person name="Zhao F."/>
            <person name="Overmann J."/>
            <person name="Bryant D.A."/>
            <person name="Richardson P."/>
        </authorList>
    </citation>
    <scope>NUCLEOTIDE SEQUENCE [LARGE SCALE GENOMIC DNA]</scope>
    <source>
        <strain evidence="2">DSM 271</strain>
    </source>
</reference>